<evidence type="ECO:0000256" key="1">
    <source>
        <dbReference type="ARBA" id="ARBA00004141"/>
    </source>
</evidence>
<comment type="subcellular location">
    <subcellularLocation>
        <location evidence="1">Membrane</location>
        <topology evidence="1">Multi-pass membrane protein</topology>
    </subcellularLocation>
</comment>
<evidence type="ECO:0000256" key="4">
    <source>
        <dbReference type="ARBA" id="ARBA00023136"/>
    </source>
</evidence>
<keyword evidence="2" id="KW-0812">Transmembrane</keyword>
<name>A0A7R8CRW2_LEPSM</name>
<dbReference type="GO" id="GO:0016020">
    <property type="term" value="C:membrane"/>
    <property type="evidence" value="ECO:0007669"/>
    <property type="project" value="UniProtKB-SubCell"/>
</dbReference>
<dbReference type="EMBL" id="HG994582">
    <property type="protein sequence ID" value="CAF2906515.1"/>
    <property type="molecule type" value="Genomic_DNA"/>
</dbReference>
<dbReference type="PANTHER" id="PTHR21215:SF0">
    <property type="entry name" value="LD36024P"/>
    <property type="match status" value="1"/>
</dbReference>
<keyword evidence="6" id="KW-1185">Reference proteome</keyword>
<dbReference type="Gene3D" id="1.20.140.150">
    <property type="match status" value="1"/>
</dbReference>
<dbReference type="InterPro" id="IPR004031">
    <property type="entry name" value="PMP22/EMP/MP20/Claudin"/>
</dbReference>
<accession>A0A7R8CRW2</accession>
<evidence type="ECO:0000256" key="3">
    <source>
        <dbReference type="ARBA" id="ARBA00022989"/>
    </source>
</evidence>
<proteinExistence type="predicted"/>
<dbReference type="Proteomes" id="UP000675881">
    <property type="component" value="Chromosome 3"/>
</dbReference>
<evidence type="ECO:0000313" key="6">
    <source>
        <dbReference type="Proteomes" id="UP000675881"/>
    </source>
</evidence>
<reference evidence="5" key="1">
    <citation type="submission" date="2021-02" db="EMBL/GenBank/DDBJ databases">
        <authorList>
            <person name="Bekaert M."/>
        </authorList>
    </citation>
    <scope>NUCLEOTIDE SEQUENCE</scope>
    <source>
        <strain evidence="5">IoA-00</strain>
    </source>
</reference>
<protein>
    <submittedName>
        <fullName evidence="5">(salmon louse) hypothetical protein</fullName>
    </submittedName>
</protein>
<evidence type="ECO:0000313" key="5">
    <source>
        <dbReference type="EMBL" id="CAF2906515.1"/>
    </source>
</evidence>
<evidence type="ECO:0000256" key="2">
    <source>
        <dbReference type="ARBA" id="ARBA00022692"/>
    </source>
</evidence>
<keyword evidence="3" id="KW-1133">Transmembrane helix</keyword>
<dbReference type="AlphaFoldDB" id="A0A7R8CRW2"/>
<dbReference type="OrthoDB" id="6126739at2759"/>
<gene>
    <name evidence="5" type="ORF">LSAA_7891</name>
</gene>
<sequence>MSNVYCSVYGLSGAAVSSLVGIALVGIAFSTDNWQHIGVNRSYLSALNISEINENIHSDLRYFDRVRGLFRVCFPFELRPKIDGKLYLNPVEEWCTNVDYQMKIMDGPLLPSRITHNAGLWFHFIRTSVAGFICYFMLTGVACVSGLIGSSLTGGLGMTFWHVAELYELEKVKDEKLEFFLTWPDYLQKATHYSCGMVLLGRMDWSAEGGLRGFYLAPPTQPPPLPLVNYYSGHFSHPQSNSFDNISHDDIYMNGLFKPKELVDAKL</sequence>
<dbReference type="PANTHER" id="PTHR21215">
    <property type="entry name" value="LD36024P"/>
    <property type="match status" value="1"/>
</dbReference>
<keyword evidence="4" id="KW-0472">Membrane</keyword>
<organism evidence="5 6">
    <name type="scientific">Lepeophtheirus salmonis</name>
    <name type="common">Salmon louse</name>
    <name type="synonym">Caligus salmonis</name>
    <dbReference type="NCBI Taxonomy" id="72036"/>
    <lineage>
        <taxon>Eukaryota</taxon>
        <taxon>Metazoa</taxon>
        <taxon>Ecdysozoa</taxon>
        <taxon>Arthropoda</taxon>
        <taxon>Crustacea</taxon>
        <taxon>Multicrustacea</taxon>
        <taxon>Hexanauplia</taxon>
        <taxon>Copepoda</taxon>
        <taxon>Siphonostomatoida</taxon>
        <taxon>Caligidae</taxon>
        <taxon>Lepeophtheirus</taxon>
    </lineage>
</organism>
<dbReference type="Pfam" id="PF13903">
    <property type="entry name" value="Claudin_2"/>
    <property type="match status" value="1"/>
</dbReference>